<protein>
    <submittedName>
        <fullName evidence="4">FHA domain-containing protein</fullName>
    </submittedName>
</protein>
<keyword evidence="2" id="KW-1133">Transmembrane helix</keyword>
<reference evidence="4" key="2">
    <citation type="submission" date="2021-04" db="EMBL/GenBank/DDBJ databases">
        <authorList>
            <person name="Gilroy R."/>
        </authorList>
    </citation>
    <scope>NUCLEOTIDE SEQUENCE</scope>
    <source>
        <strain evidence="4">CHK198-12963</strain>
    </source>
</reference>
<organism evidence="4 5">
    <name type="scientific">Candidatus Enterocloster excrementigallinarum</name>
    <dbReference type="NCBI Taxonomy" id="2838558"/>
    <lineage>
        <taxon>Bacteria</taxon>
        <taxon>Bacillati</taxon>
        <taxon>Bacillota</taxon>
        <taxon>Clostridia</taxon>
        <taxon>Lachnospirales</taxon>
        <taxon>Lachnospiraceae</taxon>
        <taxon>Enterocloster</taxon>
    </lineage>
</organism>
<dbReference type="PROSITE" id="PS50006">
    <property type="entry name" value="FHA_DOMAIN"/>
    <property type="match status" value="1"/>
</dbReference>
<evidence type="ECO:0000256" key="2">
    <source>
        <dbReference type="SAM" id="Phobius"/>
    </source>
</evidence>
<dbReference type="InterPro" id="IPR008984">
    <property type="entry name" value="SMAD_FHA_dom_sf"/>
</dbReference>
<feature type="domain" description="FHA" evidence="3">
    <location>
        <begin position="362"/>
        <end position="412"/>
    </location>
</feature>
<sequence>MEVQYKREARGNFLVIEPTWPLQRGYELKMLSENRVEGLLMFRIKYVDEKQLYYYDITSLQPLSRILEGRWISKEEVCRLLLELEAVLKRVGEYLLDGDELLLEPDYIYTDPQWSRIQFCLVPGRAGNFQEGVNRLLQYILKKTDHRDPEGVVLSYGLYQESLKENYGLENLLLLIHRIPGTKEEEECLRKEAAEGQEEEPEEISEEQHLDGYKKNPPTRNTPWRNVAVTLLAWLTAAAGFALITWFLGGWSALKRWGIFGTAAITAFFGAAIAVSIILKKREKTVDSAGQEEMEIKDCRPVKEELFPDEEAEEDMKDSGKPQMSHFHTVPLSLEEEDGGVFRYLEPRETGMEKIHLPYFPFIIGKQEELVDYCLEEDTVSRLHLRLDQEGEEYLVTDLNSTNGTAVNGRQLEANETVPIRPGDELLISKIFYRFR</sequence>
<dbReference type="SUPFAM" id="SSF49879">
    <property type="entry name" value="SMAD/FHA domain"/>
    <property type="match status" value="1"/>
</dbReference>
<evidence type="ECO:0000259" key="3">
    <source>
        <dbReference type="PROSITE" id="PS50006"/>
    </source>
</evidence>
<dbReference type="InterPro" id="IPR050923">
    <property type="entry name" value="Cell_Proc_Reg/RNA_Proc"/>
</dbReference>
<dbReference type="AlphaFoldDB" id="A0A9D2PTW5"/>
<dbReference type="CDD" id="cd00060">
    <property type="entry name" value="FHA"/>
    <property type="match status" value="1"/>
</dbReference>
<keyword evidence="2" id="KW-0812">Transmembrane</keyword>
<comment type="caution">
    <text evidence="4">The sequence shown here is derived from an EMBL/GenBank/DDBJ whole genome shotgun (WGS) entry which is preliminary data.</text>
</comment>
<feature type="transmembrane region" description="Helical" evidence="2">
    <location>
        <begin position="227"/>
        <end position="251"/>
    </location>
</feature>
<dbReference type="Pfam" id="PF19909">
    <property type="entry name" value="DUF6382"/>
    <property type="match status" value="1"/>
</dbReference>
<dbReference type="EMBL" id="DWWB01000002">
    <property type="protein sequence ID" value="HJC65160.1"/>
    <property type="molecule type" value="Genomic_DNA"/>
</dbReference>
<dbReference type="SMART" id="SM00240">
    <property type="entry name" value="FHA"/>
    <property type="match status" value="1"/>
</dbReference>
<feature type="transmembrane region" description="Helical" evidence="2">
    <location>
        <begin position="257"/>
        <end position="279"/>
    </location>
</feature>
<evidence type="ECO:0000313" key="4">
    <source>
        <dbReference type="EMBL" id="HJC65160.1"/>
    </source>
</evidence>
<name>A0A9D2PTW5_9FIRM</name>
<dbReference type="InterPro" id="IPR000253">
    <property type="entry name" value="FHA_dom"/>
</dbReference>
<dbReference type="PANTHER" id="PTHR23308">
    <property type="entry name" value="NUCLEAR INHIBITOR OF PROTEIN PHOSPHATASE-1"/>
    <property type="match status" value="1"/>
</dbReference>
<evidence type="ECO:0000313" key="5">
    <source>
        <dbReference type="Proteomes" id="UP000823863"/>
    </source>
</evidence>
<feature type="region of interest" description="Disordered" evidence="1">
    <location>
        <begin position="188"/>
        <end position="218"/>
    </location>
</feature>
<accession>A0A9D2PTW5</accession>
<feature type="compositionally biased region" description="Acidic residues" evidence="1">
    <location>
        <begin position="195"/>
        <end position="205"/>
    </location>
</feature>
<dbReference type="Proteomes" id="UP000823863">
    <property type="component" value="Unassembled WGS sequence"/>
</dbReference>
<dbReference type="Pfam" id="PF00498">
    <property type="entry name" value="FHA"/>
    <property type="match status" value="1"/>
</dbReference>
<dbReference type="InterPro" id="IPR045962">
    <property type="entry name" value="DUF6382"/>
</dbReference>
<dbReference type="Gene3D" id="2.60.200.20">
    <property type="match status" value="1"/>
</dbReference>
<keyword evidence="2" id="KW-0472">Membrane</keyword>
<reference evidence="4" key="1">
    <citation type="journal article" date="2021" name="PeerJ">
        <title>Extensive microbial diversity within the chicken gut microbiome revealed by metagenomics and culture.</title>
        <authorList>
            <person name="Gilroy R."/>
            <person name="Ravi A."/>
            <person name="Getino M."/>
            <person name="Pursley I."/>
            <person name="Horton D.L."/>
            <person name="Alikhan N.F."/>
            <person name="Baker D."/>
            <person name="Gharbi K."/>
            <person name="Hall N."/>
            <person name="Watson M."/>
            <person name="Adriaenssens E.M."/>
            <person name="Foster-Nyarko E."/>
            <person name="Jarju S."/>
            <person name="Secka A."/>
            <person name="Antonio M."/>
            <person name="Oren A."/>
            <person name="Chaudhuri R.R."/>
            <person name="La Ragione R."/>
            <person name="Hildebrand F."/>
            <person name="Pallen M.J."/>
        </authorList>
    </citation>
    <scope>NUCLEOTIDE SEQUENCE</scope>
    <source>
        <strain evidence="4">CHK198-12963</strain>
    </source>
</reference>
<gene>
    <name evidence="4" type="ORF">H9931_00350</name>
</gene>
<proteinExistence type="predicted"/>
<evidence type="ECO:0000256" key="1">
    <source>
        <dbReference type="SAM" id="MobiDB-lite"/>
    </source>
</evidence>